<keyword evidence="4" id="KW-0808">Transferase</keyword>
<dbReference type="PANTHER" id="PTHR46913">
    <property type="entry name" value="RING-H2 FINGER PROTEIN ATL16"/>
    <property type="match status" value="1"/>
</dbReference>
<evidence type="ECO:0000256" key="3">
    <source>
        <dbReference type="ARBA" id="ARBA00012483"/>
    </source>
</evidence>
<dbReference type="EC" id="2.3.2.27" evidence="3"/>
<feature type="compositionally biased region" description="Low complexity" evidence="10">
    <location>
        <begin position="282"/>
        <end position="297"/>
    </location>
</feature>
<evidence type="ECO:0000256" key="10">
    <source>
        <dbReference type="SAM" id="MobiDB-lite"/>
    </source>
</evidence>
<dbReference type="InterPro" id="IPR044600">
    <property type="entry name" value="ATL1/ATL16-like"/>
</dbReference>
<gene>
    <name evidence="13" type="ORF">KFK09_025451</name>
</gene>
<dbReference type="GO" id="GO:0061630">
    <property type="term" value="F:ubiquitin protein ligase activity"/>
    <property type="evidence" value="ECO:0007669"/>
    <property type="project" value="UniProtKB-EC"/>
</dbReference>
<dbReference type="GO" id="GO:0008270">
    <property type="term" value="F:zinc ion binding"/>
    <property type="evidence" value="ECO:0007669"/>
    <property type="project" value="UniProtKB-KW"/>
</dbReference>
<dbReference type="SMR" id="A0A8T3AH00"/>
<dbReference type="Proteomes" id="UP000829196">
    <property type="component" value="Unassembled WGS sequence"/>
</dbReference>
<dbReference type="AlphaFoldDB" id="A0A8T3AH00"/>
<dbReference type="PANTHER" id="PTHR46913:SF19">
    <property type="entry name" value="RING-TYPE E3 UBIQUITIN TRANSFERASE"/>
    <property type="match status" value="1"/>
</dbReference>
<evidence type="ECO:0000259" key="12">
    <source>
        <dbReference type="PROSITE" id="PS50089"/>
    </source>
</evidence>
<evidence type="ECO:0000256" key="8">
    <source>
        <dbReference type="ARBA" id="ARBA00022833"/>
    </source>
</evidence>
<protein>
    <recommendedName>
        <fullName evidence="3">RING-type E3 ubiquitin transferase</fullName>
        <ecNumber evidence="3">2.3.2.27</ecNumber>
    </recommendedName>
</protein>
<evidence type="ECO:0000256" key="11">
    <source>
        <dbReference type="SAM" id="Phobius"/>
    </source>
</evidence>
<dbReference type="OrthoDB" id="9984778at2759"/>
<evidence type="ECO:0000313" key="14">
    <source>
        <dbReference type="Proteomes" id="UP000829196"/>
    </source>
</evidence>
<evidence type="ECO:0000256" key="2">
    <source>
        <dbReference type="ARBA" id="ARBA00004906"/>
    </source>
</evidence>
<accession>A0A8T3AH00</accession>
<evidence type="ECO:0000256" key="6">
    <source>
        <dbReference type="ARBA" id="ARBA00022771"/>
    </source>
</evidence>
<dbReference type="SUPFAM" id="SSF57850">
    <property type="entry name" value="RING/U-box"/>
    <property type="match status" value="1"/>
</dbReference>
<evidence type="ECO:0000256" key="9">
    <source>
        <dbReference type="PROSITE-ProRule" id="PRU00175"/>
    </source>
</evidence>
<dbReference type="InterPro" id="IPR001841">
    <property type="entry name" value="Znf_RING"/>
</dbReference>
<organism evidence="13 14">
    <name type="scientific">Dendrobium nobile</name>
    <name type="common">Orchid</name>
    <dbReference type="NCBI Taxonomy" id="94219"/>
    <lineage>
        <taxon>Eukaryota</taxon>
        <taxon>Viridiplantae</taxon>
        <taxon>Streptophyta</taxon>
        <taxon>Embryophyta</taxon>
        <taxon>Tracheophyta</taxon>
        <taxon>Spermatophyta</taxon>
        <taxon>Magnoliopsida</taxon>
        <taxon>Liliopsida</taxon>
        <taxon>Asparagales</taxon>
        <taxon>Orchidaceae</taxon>
        <taxon>Epidendroideae</taxon>
        <taxon>Malaxideae</taxon>
        <taxon>Dendrobiinae</taxon>
        <taxon>Dendrobium</taxon>
    </lineage>
</organism>
<name>A0A8T3AH00_DENNO</name>
<evidence type="ECO:0000256" key="5">
    <source>
        <dbReference type="ARBA" id="ARBA00022723"/>
    </source>
</evidence>
<evidence type="ECO:0000313" key="13">
    <source>
        <dbReference type="EMBL" id="KAI0495301.1"/>
    </source>
</evidence>
<proteinExistence type="predicted"/>
<feature type="region of interest" description="Disordered" evidence="10">
    <location>
        <begin position="279"/>
        <end position="304"/>
    </location>
</feature>
<comment type="pathway">
    <text evidence="2">Protein modification; protein ubiquitination.</text>
</comment>
<dbReference type="Pfam" id="PF13639">
    <property type="entry name" value="zf-RING_2"/>
    <property type="match status" value="1"/>
</dbReference>
<keyword evidence="11" id="KW-1133">Transmembrane helix</keyword>
<feature type="region of interest" description="Disordered" evidence="10">
    <location>
        <begin position="111"/>
        <end position="134"/>
    </location>
</feature>
<reference evidence="13" key="1">
    <citation type="journal article" date="2022" name="Front. Genet.">
        <title>Chromosome-Scale Assembly of the Dendrobium nobile Genome Provides Insights Into the Molecular Mechanism of the Biosynthesis of the Medicinal Active Ingredient of Dendrobium.</title>
        <authorList>
            <person name="Xu Q."/>
            <person name="Niu S.-C."/>
            <person name="Li K.-L."/>
            <person name="Zheng P.-J."/>
            <person name="Zhang X.-J."/>
            <person name="Jia Y."/>
            <person name="Liu Y."/>
            <person name="Niu Y.-X."/>
            <person name="Yu L.-H."/>
            <person name="Chen D.-F."/>
            <person name="Zhang G.-Q."/>
        </authorList>
    </citation>
    <scope>NUCLEOTIDE SEQUENCE</scope>
    <source>
        <tissue evidence="13">Leaf</tissue>
    </source>
</reference>
<dbReference type="GO" id="GO:0016567">
    <property type="term" value="P:protein ubiquitination"/>
    <property type="evidence" value="ECO:0007669"/>
    <property type="project" value="InterPro"/>
</dbReference>
<dbReference type="Gene3D" id="3.30.40.10">
    <property type="entry name" value="Zinc/RING finger domain, C3HC4 (zinc finger)"/>
    <property type="match status" value="1"/>
</dbReference>
<dbReference type="EMBL" id="JAGYWB010000017">
    <property type="protein sequence ID" value="KAI0495301.1"/>
    <property type="molecule type" value="Genomic_DNA"/>
</dbReference>
<dbReference type="PROSITE" id="PS50089">
    <property type="entry name" value="ZF_RING_2"/>
    <property type="match status" value="1"/>
</dbReference>
<dbReference type="SMART" id="SM00184">
    <property type="entry name" value="RING"/>
    <property type="match status" value="1"/>
</dbReference>
<keyword evidence="14" id="KW-1185">Reference proteome</keyword>
<comment type="catalytic activity">
    <reaction evidence="1">
        <text>S-ubiquitinyl-[E2 ubiquitin-conjugating enzyme]-L-cysteine + [acceptor protein]-L-lysine = [E2 ubiquitin-conjugating enzyme]-L-cysteine + N(6)-ubiquitinyl-[acceptor protein]-L-lysine.</text>
        <dbReference type="EC" id="2.3.2.27"/>
    </reaction>
</comment>
<keyword evidence="8" id="KW-0862">Zinc</keyword>
<feature type="region of interest" description="Disordered" evidence="10">
    <location>
        <begin position="236"/>
        <end position="258"/>
    </location>
</feature>
<keyword evidence="7" id="KW-0833">Ubl conjugation pathway</keyword>
<keyword evidence="6 9" id="KW-0863">Zinc-finger</keyword>
<dbReference type="InterPro" id="IPR013083">
    <property type="entry name" value="Znf_RING/FYVE/PHD"/>
</dbReference>
<keyword evidence="11" id="KW-0812">Transmembrane</keyword>
<feature type="domain" description="RING-type" evidence="12">
    <location>
        <begin position="177"/>
        <end position="219"/>
    </location>
</feature>
<feature type="transmembrane region" description="Helical" evidence="11">
    <location>
        <begin position="79"/>
        <end position="101"/>
    </location>
</feature>
<feature type="compositionally biased region" description="Low complexity" evidence="10">
    <location>
        <begin position="236"/>
        <end position="247"/>
    </location>
</feature>
<keyword evidence="5" id="KW-0479">Metal-binding</keyword>
<dbReference type="CDD" id="cd16461">
    <property type="entry name" value="RING-H2_EL5-like"/>
    <property type="match status" value="1"/>
</dbReference>
<comment type="caution">
    <text evidence="13">The sequence shown here is derived from an EMBL/GenBank/DDBJ whole genome shotgun (WGS) entry which is preliminary data.</text>
</comment>
<evidence type="ECO:0000256" key="7">
    <source>
        <dbReference type="ARBA" id="ARBA00022786"/>
    </source>
</evidence>
<keyword evidence="11" id="KW-0472">Membrane</keyword>
<evidence type="ECO:0000256" key="1">
    <source>
        <dbReference type="ARBA" id="ARBA00000900"/>
    </source>
</evidence>
<sequence length="386" mass="42393">MASRRLHLFADSNSTSNGNFSFDGNITLDCIFNCIGYCFSGICFPTPPLSPVALPRDDNSSDTTIPINLHTRDRLTPSLIIAVVSAVAGSFAVLLTLYAYLRFRRRVRRNHRHPGSEGTADVVNDNDDETGGDLPPGGEIEHHIWYIRTQGLDDSTIASITSWIYKSSDGLIDSKDCSVCLGEFYDGELIRLLPKCSHAFHLPCIDRWLRSHVNCPLCRAPIISPAAATVLAPSPASPATAITSDPSEPVTGSPSPLETAQIEALPWESVNEEFEIGIMNHPSEGSSSRPSTSELPPNSSEVEENLQPIRRSVSMDAFSLDVLIRHGGHDRAEEEIASANREKPRGFLKGNLSRKLHSKMDVSLSSQSSRWFFPRYGRPRNSVLPL</sequence>
<evidence type="ECO:0000256" key="4">
    <source>
        <dbReference type="ARBA" id="ARBA00022679"/>
    </source>
</evidence>